<protein>
    <recommendedName>
        <fullName evidence="3">Curli production assembly/transport component CsgG</fullName>
    </recommendedName>
</protein>
<dbReference type="RefSeq" id="WP_022968106.1">
    <property type="nucleotide sequence ID" value="NZ_ATVD01000001.1"/>
</dbReference>
<keyword evidence="11" id="KW-1185">Reference proteome</keyword>
<dbReference type="Gene3D" id="3.40.50.10610">
    <property type="entry name" value="ABC-type transport auxiliary lipoprotein component"/>
    <property type="match status" value="1"/>
</dbReference>
<keyword evidence="5 9" id="KW-0732">Signal</keyword>
<keyword evidence="6" id="KW-0472">Membrane</keyword>
<dbReference type="AlphaFoldDB" id="A0A091AQJ3"/>
<dbReference type="eggNOG" id="COG1462">
    <property type="taxonomic scope" value="Bacteria"/>
</dbReference>
<evidence type="ECO:0000256" key="7">
    <source>
        <dbReference type="ARBA" id="ARBA00023139"/>
    </source>
</evidence>
<evidence type="ECO:0000256" key="2">
    <source>
        <dbReference type="ARBA" id="ARBA00008899"/>
    </source>
</evidence>
<keyword evidence="7" id="KW-0564">Palmitate</keyword>
<name>A0A091AQJ3_9GAMM</name>
<sequence length="253" mass="27088">MTRLALLLFVLALPALAQETATAPMPTPAVAPATPVAALPASRPIIGVLKFQDETGAMFMQGGAGRALTTMLTNELSSRSAFNIVERQKLRAVLEEQNLSASGRVSAETSIQIGKLTGAQYLITGTVTAFEEQTETKVKRGFLGVGAGIEQVSHGGYLAVDLRVIDTTTGEIRYARTIEGRTAPSEAKDMSSGAFNISSIDDGPGSRALRAAVIEIIDYLECAMTKRDVCLADFDAKEKARLQRTRESVQIRR</sequence>
<comment type="function">
    <text evidence="1">May be involved in the biogenesis of curli organelles.</text>
</comment>
<dbReference type="InterPro" id="IPR005534">
    <property type="entry name" value="Curli_assmbl/transp-comp_CsgG"/>
</dbReference>
<dbReference type="OrthoDB" id="9793163at2"/>
<comment type="similarity">
    <text evidence="2">Belongs to the CsgG family.</text>
</comment>
<evidence type="ECO:0000256" key="1">
    <source>
        <dbReference type="ARBA" id="ARBA00003989"/>
    </source>
</evidence>
<feature type="chain" id="PRO_5001868847" description="Curli production assembly/transport component CsgG" evidence="9">
    <location>
        <begin position="18"/>
        <end position="253"/>
    </location>
</feature>
<keyword evidence="8" id="KW-0449">Lipoprotein</keyword>
<dbReference type="Proteomes" id="UP000029385">
    <property type="component" value="Unassembled WGS sequence"/>
</dbReference>
<dbReference type="PANTHER" id="PTHR41164">
    <property type="entry name" value="CURLI PRODUCTION ASSEMBLY/TRANSPORT COMPONENT CSGG"/>
    <property type="match status" value="1"/>
</dbReference>
<feature type="signal peptide" evidence="9">
    <location>
        <begin position="1"/>
        <end position="17"/>
    </location>
</feature>
<evidence type="ECO:0000256" key="3">
    <source>
        <dbReference type="ARBA" id="ARBA00014028"/>
    </source>
</evidence>
<evidence type="ECO:0000256" key="8">
    <source>
        <dbReference type="ARBA" id="ARBA00023288"/>
    </source>
</evidence>
<dbReference type="STRING" id="1121015.GCA_000420545_00446"/>
<evidence type="ECO:0000256" key="5">
    <source>
        <dbReference type="ARBA" id="ARBA00022729"/>
    </source>
</evidence>
<dbReference type="Pfam" id="PF03783">
    <property type="entry name" value="CsgG"/>
    <property type="match status" value="1"/>
</dbReference>
<dbReference type="PANTHER" id="PTHR41164:SF1">
    <property type="entry name" value="CURLI PRODUCTION ASSEMBLY_TRANSPORT COMPONENT CSGG"/>
    <property type="match status" value="1"/>
</dbReference>
<keyword evidence="4" id="KW-1003">Cell membrane</keyword>
<proteinExistence type="inferred from homology"/>
<accession>A0A091AQJ3</accession>
<evidence type="ECO:0000313" key="11">
    <source>
        <dbReference type="Proteomes" id="UP000029385"/>
    </source>
</evidence>
<evidence type="ECO:0000256" key="6">
    <source>
        <dbReference type="ARBA" id="ARBA00023136"/>
    </source>
</evidence>
<evidence type="ECO:0000256" key="4">
    <source>
        <dbReference type="ARBA" id="ARBA00022475"/>
    </source>
</evidence>
<dbReference type="GO" id="GO:0030288">
    <property type="term" value="C:outer membrane-bounded periplasmic space"/>
    <property type="evidence" value="ECO:0007669"/>
    <property type="project" value="InterPro"/>
</dbReference>
<comment type="caution">
    <text evidence="10">The sequence shown here is derived from an EMBL/GenBank/DDBJ whole genome shotgun (WGS) entry which is preliminary data.</text>
</comment>
<organism evidence="10 11">
    <name type="scientific">Arenimonas oryziterrae DSM 21050 = YC6267</name>
    <dbReference type="NCBI Taxonomy" id="1121015"/>
    <lineage>
        <taxon>Bacteria</taxon>
        <taxon>Pseudomonadati</taxon>
        <taxon>Pseudomonadota</taxon>
        <taxon>Gammaproteobacteria</taxon>
        <taxon>Lysobacterales</taxon>
        <taxon>Lysobacteraceae</taxon>
        <taxon>Arenimonas</taxon>
    </lineage>
</organism>
<gene>
    <name evidence="10" type="ORF">N789_05895</name>
</gene>
<evidence type="ECO:0000256" key="9">
    <source>
        <dbReference type="SAM" id="SignalP"/>
    </source>
</evidence>
<dbReference type="PATRIC" id="fig|1121015.4.peg.2843"/>
<evidence type="ECO:0000313" key="10">
    <source>
        <dbReference type="EMBL" id="KFN41407.1"/>
    </source>
</evidence>
<reference evidence="10 11" key="1">
    <citation type="submission" date="2013-09" db="EMBL/GenBank/DDBJ databases">
        <title>Genome sequencing of Arenimonas oryziterrae.</title>
        <authorList>
            <person name="Chen F."/>
            <person name="Wang G."/>
        </authorList>
    </citation>
    <scope>NUCLEOTIDE SEQUENCE [LARGE SCALE GENOMIC DNA]</scope>
    <source>
        <strain evidence="10 11">YC6267</strain>
    </source>
</reference>
<dbReference type="EMBL" id="AVCI01000045">
    <property type="protein sequence ID" value="KFN41407.1"/>
    <property type="molecule type" value="Genomic_DNA"/>
</dbReference>